<gene>
    <name evidence="4" type="ORF">BYL167_LOCUS44481</name>
    <name evidence="3" type="ORF">GIL414_LOCUS40185</name>
    <name evidence="5" type="ORF">SMN809_LOCUS61093</name>
</gene>
<feature type="compositionally biased region" description="Polar residues" evidence="1">
    <location>
        <begin position="117"/>
        <end position="132"/>
    </location>
</feature>
<accession>A0A8S2ZHX8</accession>
<dbReference type="EMBL" id="CAJOBI010242661">
    <property type="protein sequence ID" value="CAF5088322.1"/>
    <property type="molecule type" value="Genomic_DNA"/>
</dbReference>
<dbReference type="InterPro" id="IPR031651">
    <property type="entry name" value="DUF4709"/>
</dbReference>
<evidence type="ECO:0000313" key="6">
    <source>
        <dbReference type="Proteomes" id="UP000681720"/>
    </source>
</evidence>
<dbReference type="InterPro" id="IPR040119">
    <property type="entry name" value="C10orf67-like"/>
</dbReference>
<dbReference type="Pfam" id="PF15821">
    <property type="entry name" value="DUF4709"/>
    <property type="match status" value="1"/>
</dbReference>
<protein>
    <recommendedName>
        <fullName evidence="2">DUF4709 domain-containing protein</fullName>
    </recommendedName>
</protein>
<dbReference type="EMBL" id="CAJOBH010120924">
    <property type="protein sequence ID" value="CAF4710954.1"/>
    <property type="molecule type" value="Genomic_DNA"/>
</dbReference>
<dbReference type="PANTHER" id="PTHR22382:SF7">
    <property type="entry name" value="RIKEN CDNA 4921504E06 GENE"/>
    <property type="match status" value="1"/>
</dbReference>
<evidence type="ECO:0000313" key="3">
    <source>
        <dbReference type="EMBL" id="CAF4630421.1"/>
    </source>
</evidence>
<organism evidence="3 6">
    <name type="scientific">Rotaria magnacalcarata</name>
    <dbReference type="NCBI Taxonomy" id="392030"/>
    <lineage>
        <taxon>Eukaryota</taxon>
        <taxon>Metazoa</taxon>
        <taxon>Spiralia</taxon>
        <taxon>Gnathifera</taxon>
        <taxon>Rotifera</taxon>
        <taxon>Eurotatoria</taxon>
        <taxon>Bdelloidea</taxon>
        <taxon>Philodinida</taxon>
        <taxon>Philodinidae</taxon>
        <taxon>Rotaria</taxon>
    </lineage>
</organism>
<dbReference type="EMBL" id="CAJOBJ010110793">
    <property type="protein sequence ID" value="CAF4630421.1"/>
    <property type="molecule type" value="Genomic_DNA"/>
</dbReference>
<name>A0A8S2ZHX8_9BILA</name>
<dbReference type="Proteomes" id="UP000681967">
    <property type="component" value="Unassembled WGS sequence"/>
</dbReference>
<feature type="non-terminal residue" evidence="3">
    <location>
        <position position="1"/>
    </location>
</feature>
<dbReference type="Proteomes" id="UP000676336">
    <property type="component" value="Unassembled WGS sequence"/>
</dbReference>
<dbReference type="PANTHER" id="PTHR22382">
    <property type="entry name" value="RIKEN CDNA 4921504E06 GENE"/>
    <property type="match status" value="1"/>
</dbReference>
<comment type="caution">
    <text evidence="3">The sequence shown here is derived from an EMBL/GenBank/DDBJ whole genome shotgun (WGS) entry which is preliminary data.</text>
</comment>
<evidence type="ECO:0000259" key="2">
    <source>
        <dbReference type="Pfam" id="PF15821"/>
    </source>
</evidence>
<evidence type="ECO:0000256" key="1">
    <source>
        <dbReference type="SAM" id="MobiDB-lite"/>
    </source>
</evidence>
<dbReference type="Proteomes" id="UP000681720">
    <property type="component" value="Unassembled WGS sequence"/>
</dbReference>
<reference evidence="3" key="1">
    <citation type="submission" date="2021-02" db="EMBL/GenBank/DDBJ databases">
        <authorList>
            <person name="Nowell W R."/>
        </authorList>
    </citation>
    <scope>NUCLEOTIDE SEQUENCE</scope>
</reference>
<evidence type="ECO:0000313" key="5">
    <source>
        <dbReference type="EMBL" id="CAF5088322.1"/>
    </source>
</evidence>
<sequence>MSAPIPIADQLYVGLYCLDCACQTDQDEIVQLKNTTELLGKLYHEIEWLKSELTFTRDSLRSSFYEELQSNGQQIYYQLTDKLDVLRKNHSKALETLRLSYRSQLHDFISQARSIINSDKPTSSDSIAPKQQSEMESREKSFFNQAAMKGYETEIATLKKEIEQLQETTQ</sequence>
<feature type="domain" description="DUF4709" evidence="2">
    <location>
        <begin position="7"/>
        <end position="111"/>
    </location>
</feature>
<proteinExistence type="predicted"/>
<evidence type="ECO:0000313" key="4">
    <source>
        <dbReference type="EMBL" id="CAF4710954.1"/>
    </source>
</evidence>
<dbReference type="AlphaFoldDB" id="A0A8S2ZHX8"/>
<feature type="region of interest" description="Disordered" evidence="1">
    <location>
        <begin position="117"/>
        <end position="139"/>
    </location>
</feature>